<keyword evidence="4" id="KW-1185">Reference proteome</keyword>
<dbReference type="AlphaFoldDB" id="A0A0B1T3G6"/>
<keyword evidence="2" id="KW-0812">Transmembrane</keyword>
<dbReference type="OrthoDB" id="5874078at2759"/>
<dbReference type="Proteomes" id="UP000053660">
    <property type="component" value="Unassembled WGS sequence"/>
</dbReference>
<accession>A0A0B1T3G6</accession>
<name>A0A0B1T3G6_OESDE</name>
<dbReference type="GO" id="GO:0016020">
    <property type="term" value="C:membrane"/>
    <property type="evidence" value="ECO:0007669"/>
    <property type="project" value="InterPro"/>
</dbReference>
<dbReference type="EMBL" id="KN553132">
    <property type="protein sequence ID" value="KHJ90342.1"/>
    <property type="molecule type" value="Genomic_DNA"/>
</dbReference>
<dbReference type="GO" id="GO:0007606">
    <property type="term" value="P:sensory perception of chemical stimulus"/>
    <property type="evidence" value="ECO:0007669"/>
    <property type="project" value="InterPro"/>
</dbReference>
<reference evidence="3 4" key="1">
    <citation type="submission" date="2014-03" db="EMBL/GenBank/DDBJ databases">
        <title>Draft genome of the hookworm Oesophagostomum dentatum.</title>
        <authorList>
            <person name="Mitreva M."/>
        </authorList>
    </citation>
    <scope>NUCLEOTIDE SEQUENCE [LARGE SCALE GENOMIC DNA]</scope>
    <source>
        <strain evidence="3 4">OD-Hann</strain>
    </source>
</reference>
<dbReference type="PANTHER" id="PTHR23128">
    <property type="entry name" value="SERPENTINE RECEPTOR, CLASS E (EPSILON)-RELATED"/>
    <property type="match status" value="1"/>
</dbReference>
<sequence>MYCRCTSLSSFTSVLIERNFASYFVDDYEKTPRRWIAFSVISISCLLSMIYTAPVSFGIFSLGDFTFVVFTICVICSVVYVLLYRHDKRKLHLLINDAQHIRYKLAARFQLKENLRVLKVR</sequence>
<organism evidence="3 4">
    <name type="scientific">Oesophagostomum dentatum</name>
    <name type="common">Nodular worm</name>
    <dbReference type="NCBI Taxonomy" id="61180"/>
    <lineage>
        <taxon>Eukaryota</taxon>
        <taxon>Metazoa</taxon>
        <taxon>Ecdysozoa</taxon>
        <taxon>Nematoda</taxon>
        <taxon>Chromadorea</taxon>
        <taxon>Rhabditida</taxon>
        <taxon>Rhabditina</taxon>
        <taxon>Rhabditomorpha</taxon>
        <taxon>Strongyloidea</taxon>
        <taxon>Strongylidae</taxon>
        <taxon>Oesophagostomum</taxon>
    </lineage>
</organism>
<feature type="transmembrane region" description="Helical" evidence="2">
    <location>
        <begin position="65"/>
        <end position="84"/>
    </location>
</feature>
<comment type="similarity">
    <text evidence="1">Belongs to the nematode receptor-like protein sre family.</text>
</comment>
<gene>
    <name evidence="3" type="ORF">OESDEN_09816</name>
</gene>
<protein>
    <submittedName>
        <fullName evidence="3">Uncharacterized protein</fullName>
    </submittedName>
</protein>
<evidence type="ECO:0000313" key="4">
    <source>
        <dbReference type="Proteomes" id="UP000053660"/>
    </source>
</evidence>
<keyword evidence="2" id="KW-1133">Transmembrane helix</keyword>
<dbReference type="PANTHER" id="PTHR23128:SF132">
    <property type="entry name" value="SERPENTINE RECEPTOR, CLASS E (EPSILON)-RELATED"/>
    <property type="match status" value="1"/>
</dbReference>
<evidence type="ECO:0000313" key="3">
    <source>
        <dbReference type="EMBL" id="KHJ90342.1"/>
    </source>
</evidence>
<evidence type="ECO:0000256" key="2">
    <source>
        <dbReference type="SAM" id="Phobius"/>
    </source>
</evidence>
<keyword evidence="2" id="KW-0472">Membrane</keyword>
<evidence type="ECO:0000256" key="1">
    <source>
        <dbReference type="ARBA" id="ARBA00006803"/>
    </source>
</evidence>
<dbReference type="InterPro" id="IPR004151">
    <property type="entry name" value="7TM_GPCR_serpentine_rcpt_Sre"/>
</dbReference>
<proteinExistence type="inferred from homology"/>
<feature type="transmembrane region" description="Helical" evidence="2">
    <location>
        <begin position="35"/>
        <end position="53"/>
    </location>
</feature>
<dbReference type="Pfam" id="PF03125">
    <property type="entry name" value="Sre"/>
    <property type="match status" value="1"/>
</dbReference>